<sequence>MLKEFVKEYKAKFEISFDSGFLGQWQRFRVLLTEPKFHPSKQLLARLNLLNSLNHEPPLIAVVGQFSSGKSSFLNALLGREILPTGVVPVTAKPTFIKYAPNFMLKALYNDGSEEYRDINELASFVDQRLSLKDVKSLFIYAPNEILKKASFIDTPGLNSRSDADTNETKKILKDATALIWISLIDNAARSTELEELSLVPKSLKLNSICLLNQKDKFTQSEIQNVLNHANITYKDYFNGIFAVSCKLEIKGSKDSGFENIFKFIDRLNDTKQEFIKAKCEELRDSSIAQNAKFINILSELETVFDEFCLSSNAKFEELKSAYGDKFKLMFEEVKQNSYFIANEINKSLISQKREYFKEKTTVFGKKIYEKVEYERVILNSDEVLSKLIYNDDKMSKIFRKFKKELGEFETIIKSDLEAIFETLKDRVLGFKAKYESLRKSDEFHSDVLFADIRKFSSEVYARFLNEFEKTLFKSYAKLGLFFEKISIKIATNYENAIKLAVFFIEQKCLKASSDYESDPLAFSLYYPKLDEINERVLGSLGYYEFENEFIGNRAFIIKFIDEISSCFACIKEENLKHINDVKDIYLKNIDELKSDLIK</sequence>
<evidence type="ECO:0000256" key="4">
    <source>
        <dbReference type="ARBA" id="ARBA00023134"/>
    </source>
</evidence>
<protein>
    <submittedName>
        <fullName evidence="7">GTP-binding protein</fullName>
    </submittedName>
</protein>
<dbReference type="GO" id="GO:0016020">
    <property type="term" value="C:membrane"/>
    <property type="evidence" value="ECO:0007669"/>
    <property type="project" value="UniProtKB-SubCell"/>
</dbReference>
<keyword evidence="4" id="KW-0342">GTP-binding</keyword>
<name>A0A0S4SEH7_CAMHY</name>
<dbReference type="InterPro" id="IPR027417">
    <property type="entry name" value="P-loop_NTPase"/>
</dbReference>
<dbReference type="AlphaFoldDB" id="A0A0S4SEH7"/>
<comment type="caution">
    <text evidence="7">The sequence shown here is derived from an EMBL/GenBank/DDBJ whole genome shotgun (WGS) entry which is preliminary data.</text>
</comment>
<dbReference type="GO" id="GO:0005525">
    <property type="term" value="F:GTP binding"/>
    <property type="evidence" value="ECO:0007669"/>
    <property type="project" value="UniProtKB-KW"/>
</dbReference>
<keyword evidence="2" id="KW-0547">Nucleotide-binding</keyword>
<dbReference type="SUPFAM" id="SSF52540">
    <property type="entry name" value="P-loop containing nucleoside triphosphate hydrolases"/>
    <property type="match status" value="1"/>
</dbReference>
<dbReference type="InterPro" id="IPR045063">
    <property type="entry name" value="Dynamin_N"/>
</dbReference>
<dbReference type="CDD" id="cd09912">
    <property type="entry name" value="DLP_2"/>
    <property type="match status" value="1"/>
</dbReference>
<keyword evidence="8" id="KW-1185">Reference proteome</keyword>
<dbReference type="Proteomes" id="UP000052237">
    <property type="component" value="Unassembled WGS sequence"/>
</dbReference>
<evidence type="ECO:0000256" key="3">
    <source>
        <dbReference type="ARBA" id="ARBA00022801"/>
    </source>
</evidence>
<dbReference type="Pfam" id="PF00350">
    <property type="entry name" value="Dynamin_N"/>
    <property type="match status" value="1"/>
</dbReference>
<accession>A0A0S4SEH7</accession>
<evidence type="ECO:0000256" key="2">
    <source>
        <dbReference type="ARBA" id="ARBA00022741"/>
    </source>
</evidence>
<dbReference type="InterPro" id="IPR027094">
    <property type="entry name" value="Mitofusin_fam"/>
</dbReference>
<dbReference type="EMBL" id="FAVB01000003">
    <property type="protein sequence ID" value="CUU84828.1"/>
    <property type="molecule type" value="Genomic_DNA"/>
</dbReference>
<dbReference type="GO" id="GO:0003924">
    <property type="term" value="F:GTPase activity"/>
    <property type="evidence" value="ECO:0007669"/>
    <property type="project" value="InterPro"/>
</dbReference>
<evidence type="ECO:0000313" key="7">
    <source>
        <dbReference type="EMBL" id="CUU84828.1"/>
    </source>
</evidence>
<dbReference type="Gene3D" id="3.40.50.300">
    <property type="entry name" value="P-loop containing nucleotide triphosphate hydrolases"/>
    <property type="match status" value="1"/>
</dbReference>
<gene>
    <name evidence="7" type="ORF">ERS686654_01568</name>
</gene>
<evidence type="ECO:0000256" key="1">
    <source>
        <dbReference type="ARBA" id="ARBA00004370"/>
    </source>
</evidence>
<dbReference type="RefSeq" id="WP_059435275.1">
    <property type="nucleotide sequence ID" value="NZ_FAVB01000003.1"/>
</dbReference>
<evidence type="ECO:0000259" key="6">
    <source>
        <dbReference type="Pfam" id="PF00350"/>
    </source>
</evidence>
<evidence type="ECO:0000256" key="5">
    <source>
        <dbReference type="ARBA" id="ARBA00023136"/>
    </source>
</evidence>
<feature type="domain" description="Dynamin N-terminal" evidence="6">
    <location>
        <begin position="60"/>
        <end position="214"/>
    </location>
</feature>
<organism evidence="7 8">
    <name type="scientific">Campylobacter hyointestinalis subsp. hyointestinalis</name>
    <dbReference type="NCBI Taxonomy" id="91352"/>
    <lineage>
        <taxon>Bacteria</taxon>
        <taxon>Pseudomonadati</taxon>
        <taxon>Campylobacterota</taxon>
        <taxon>Epsilonproteobacteria</taxon>
        <taxon>Campylobacterales</taxon>
        <taxon>Campylobacteraceae</taxon>
        <taxon>Campylobacter</taxon>
    </lineage>
</organism>
<dbReference type="PANTHER" id="PTHR10465:SF0">
    <property type="entry name" value="SARCALUMENIN"/>
    <property type="match status" value="1"/>
</dbReference>
<keyword evidence="3" id="KW-0378">Hydrolase</keyword>
<evidence type="ECO:0000313" key="8">
    <source>
        <dbReference type="Proteomes" id="UP000052237"/>
    </source>
</evidence>
<dbReference type="PANTHER" id="PTHR10465">
    <property type="entry name" value="TRANSMEMBRANE GTPASE FZO1"/>
    <property type="match status" value="1"/>
</dbReference>
<dbReference type="GO" id="GO:0008053">
    <property type="term" value="P:mitochondrial fusion"/>
    <property type="evidence" value="ECO:0007669"/>
    <property type="project" value="TreeGrafter"/>
</dbReference>
<proteinExistence type="predicted"/>
<keyword evidence="5" id="KW-0472">Membrane</keyword>
<comment type="subcellular location">
    <subcellularLocation>
        <location evidence="1">Membrane</location>
    </subcellularLocation>
</comment>
<reference evidence="7 8" key="1">
    <citation type="submission" date="2015-11" db="EMBL/GenBank/DDBJ databases">
        <authorList>
            <consortium name="Pathogen Informatics"/>
        </authorList>
    </citation>
    <scope>NUCLEOTIDE SEQUENCE [LARGE SCALE GENOMIC DNA]</scope>
    <source>
        <strain evidence="7 8">006A-0059</strain>
    </source>
</reference>